<protein>
    <submittedName>
        <fullName evidence="1">OmpA family protein</fullName>
    </submittedName>
</protein>
<sequence>MVGASVCLSAQEKGKTEGKAYTVETNRFGANWFISGGVGGQMYFGDNDGKADFGKRIAPALDIAVGKWFTPGIGLRVAYNGLQAKGAAPSANDLYTKGGKYSNGYYKQKWNMANFHGDVLFNLSNMFCGYNEDRLYSFIPYVGAGVALSWSEPHQQNLGINAGLINRFRVS</sequence>
<organism evidence="1">
    <name type="scientific">Bacteroides ovatus</name>
    <dbReference type="NCBI Taxonomy" id="28116"/>
    <lineage>
        <taxon>Bacteria</taxon>
        <taxon>Pseudomonadati</taxon>
        <taxon>Bacteroidota</taxon>
        <taxon>Bacteroidia</taxon>
        <taxon>Bacteroidales</taxon>
        <taxon>Bacteroidaceae</taxon>
        <taxon>Bacteroides</taxon>
    </lineage>
</organism>
<proteinExistence type="predicted"/>
<name>A0A642C3T5_BACOV</name>
<dbReference type="EMBL" id="VWFN01000251">
    <property type="protein sequence ID" value="KAA4632242.1"/>
    <property type="molecule type" value="Genomic_DNA"/>
</dbReference>
<gene>
    <name evidence="1" type="ORF">F3B51_29090</name>
</gene>
<evidence type="ECO:0000313" key="1">
    <source>
        <dbReference type="EMBL" id="KAA4632242.1"/>
    </source>
</evidence>
<reference evidence="1" key="1">
    <citation type="journal article" date="2019" name="Nat. Med.">
        <title>A library of human gut bacterial isolates paired with longitudinal multiomics data enables mechanistic microbiome research.</title>
        <authorList>
            <person name="Poyet M."/>
            <person name="Groussin M."/>
            <person name="Gibbons S.M."/>
            <person name="Avila-Pacheco J."/>
            <person name="Jiang X."/>
            <person name="Kearney S.M."/>
            <person name="Perrotta A.R."/>
            <person name="Berdy B."/>
            <person name="Zhao S."/>
            <person name="Lieberman T.D."/>
            <person name="Swanson P.K."/>
            <person name="Smith M."/>
            <person name="Roesemann S."/>
            <person name="Alexander J.E."/>
            <person name="Rich S.A."/>
            <person name="Livny J."/>
            <person name="Vlamakis H."/>
            <person name="Clish C."/>
            <person name="Bullock K."/>
            <person name="Deik A."/>
            <person name="Scott J."/>
            <person name="Pierce K.A."/>
            <person name="Xavier R.J."/>
            <person name="Alm E.J."/>
        </authorList>
    </citation>
    <scope>NUCLEOTIDE SEQUENCE</scope>
    <source>
        <strain evidence="1">BIOML-A13</strain>
    </source>
</reference>
<feature type="non-terminal residue" evidence="1">
    <location>
        <position position="171"/>
    </location>
</feature>
<dbReference type="AlphaFoldDB" id="A0A642C3T5"/>
<comment type="caution">
    <text evidence="1">The sequence shown here is derived from an EMBL/GenBank/DDBJ whole genome shotgun (WGS) entry which is preliminary data.</text>
</comment>
<accession>A0A642C3T5</accession>